<dbReference type="SUPFAM" id="SSF52540">
    <property type="entry name" value="P-loop containing nucleoside triphosphate hydrolases"/>
    <property type="match status" value="2"/>
</dbReference>
<evidence type="ECO:0000256" key="4">
    <source>
        <dbReference type="ARBA" id="ARBA00022840"/>
    </source>
</evidence>
<dbReference type="InterPro" id="IPR003439">
    <property type="entry name" value="ABC_transporter-like_ATP-bd"/>
</dbReference>
<dbReference type="InterPro" id="IPR050107">
    <property type="entry name" value="ABC_carbohydrate_import_ATPase"/>
</dbReference>
<dbReference type="CDD" id="cd03216">
    <property type="entry name" value="ABC_Carb_Monos_I"/>
    <property type="match status" value="1"/>
</dbReference>
<dbReference type="PROSITE" id="PS00211">
    <property type="entry name" value="ABC_TRANSPORTER_1"/>
    <property type="match status" value="1"/>
</dbReference>
<reference evidence="6" key="1">
    <citation type="submission" date="2022-07" db="EMBL/GenBank/DDBJ databases">
        <authorList>
            <person name="Wu T."/>
        </authorList>
    </citation>
    <scope>NUCLEOTIDE SEQUENCE</scope>
    <source>
        <strain evidence="6">SD-1</strain>
    </source>
</reference>
<dbReference type="EMBL" id="CP101185">
    <property type="protein sequence ID" value="UYV97517.1"/>
    <property type="molecule type" value="Genomic_DNA"/>
</dbReference>
<organism evidence="6 7">
    <name type="scientific">Paenarthrobacter ureafaciens</name>
    <dbReference type="NCBI Taxonomy" id="37931"/>
    <lineage>
        <taxon>Bacteria</taxon>
        <taxon>Bacillati</taxon>
        <taxon>Actinomycetota</taxon>
        <taxon>Actinomycetes</taxon>
        <taxon>Micrococcales</taxon>
        <taxon>Micrococcaceae</taxon>
        <taxon>Paenarthrobacter</taxon>
    </lineage>
</organism>
<dbReference type="PANTHER" id="PTHR43790">
    <property type="entry name" value="CARBOHYDRATE TRANSPORT ATP-BINDING PROTEIN MG119-RELATED"/>
    <property type="match status" value="1"/>
</dbReference>
<dbReference type="InterPro" id="IPR027417">
    <property type="entry name" value="P-loop_NTPase"/>
</dbReference>
<keyword evidence="2" id="KW-0677">Repeat</keyword>
<proteinExistence type="predicted"/>
<feature type="domain" description="ABC transporter" evidence="5">
    <location>
        <begin position="279"/>
        <end position="520"/>
    </location>
</feature>
<evidence type="ECO:0000313" key="7">
    <source>
        <dbReference type="Proteomes" id="UP001163293"/>
    </source>
</evidence>
<dbReference type="Proteomes" id="UP001163293">
    <property type="component" value="Chromosome"/>
</dbReference>
<keyword evidence="7" id="KW-1185">Reference proteome</keyword>
<evidence type="ECO:0000256" key="3">
    <source>
        <dbReference type="ARBA" id="ARBA00022741"/>
    </source>
</evidence>
<dbReference type="CDD" id="cd03215">
    <property type="entry name" value="ABC_Carb_Monos_II"/>
    <property type="match status" value="1"/>
</dbReference>
<name>A0AAX3EIW0_PAEUR</name>
<dbReference type="AlphaFoldDB" id="A0AAX3EIW0"/>
<evidence type="ECO:0000256" key="1">
    <source>
        <dbReference type="ARBA" id="ARBA00022448"/>
    </source>
</evidence>
<feature type="domain" description="ABC transporter" evidence="5">
    <location>
        <begin position="12"/>
        <end position="247"/>
    </location>
</feature>
<accession>A0AAX3EIW0</accession>
<gene>
    <name evidence="6" type="ORF">NL394_21235</name>
</gene>
<keyword evidence="1" id="KW-0813">Transport</keyword>
<dbReference type="InterPro" id="IPR017871">
    <property type="entry name" value="ABC_transporter-like_CS"/>
</dbReference>
<dbReference type="Gene3D" id="3.40.50.300">
    <property type="entry name" value="P-loop containing nucleotide triphosphate hydrolases"/>
    <property type="match status" value="2"/>
</dbReference>
<dbReference type="Pfam" id="PF00005">
    <property type="entry name" value="ABC_tran"/>
    <property type="match status" value="2"/>
</dbReference>
<protein>
    <submittedName>
        <fullName evidence="6">Sugar ABC transporter ATP-binding protein</fullName>
    </submittedName>
</protein>
<dbReference type="PANTHER" id="PTHR43790:SF9">
    <property type="entry name" value="GALACTOFURANOSE TRANSPORTER ATP-BINDING PROTEIN YTFR"/>
    <property type="match status" value="1"/>
</dbReference>
<dbReference type="GO" id="GO:0005524">
    <property type="term" value="F:ATP binding"/>
    <property type="evidence" value="ECO:0007669"/>
    <property type="project" value="UniProtKB-KW"/>
</dbReference>
<keyword evidence="3" id="KW-0547">Nucleotide-binding</keyword>
<evidence type="ECO:0000313" key="6">
    <source>
        <dbReference type="EMBL" id="UYV97517.1"/>
    </source>
</evidence>
<dbReference type="GO" id="GO:0016887">
    <property type="term" value="F:ATP hydrolysis activity"/>
    <property type="evidence" value="ECO:0007669"/>
    <property type="project" value="InterPro"/>
</dbReference>
<sequence length="521" mass="57076">MQEATGLRTPALTLRGISKNYADVQVLTNIDLDIHAGEAVGLLGQNGAGKSTLIKIISGVEKPSQGLISLDGAPADFRSTHEAQIAGIATIHQEIILVPQMSVAENLCLSDLPRKGTVLDRRALYQEASQAIKALGFDLDVRAPADQLTAAQKQVVLIAKALRQKAKILLLDEPTATLPAPDVTKLFELLRKLKQEGTGIIYISHRIDEMYEICDHIMVLRDGKQVMTEKTAFLPRQEAVRKMLGTDPVGALQPRQEPVLESPLEPSRKWNFAQVGRERYPEDAPPAFEVRNLTDQELLDDITLRVRPGESIAVTGLVGSGQAELAACLFGDRKFSSGHIYVDGKRLRAVHPRTLIAAGVGWVPDDRKTQGLVLSMDLSENFSMANLRKIAPRGWVKRKLEKRIADEAIKTLKVKCQGSGQQVGRLSGGNQQKVVVGKWLTAEAKVLLLSEPTRGIDVAAREDIYKEINEFLATGGAVIVFSSEIEEALMCHRIYVMGSGAVVAEFDQHETDLNQVMSLLR</sequence>
<dbReference type="InterPro" id="IPR003593">
    <property type="entry name" value="AAA+_ATPase"/>
</dbReference>
<dbReference type="RefSeq" id="WP_069696263.1">
    <property type="nucleotide sequence ID" value="NZ_CP101180.1"/>
</dbReference>
<evidence type="ECO:0000256" key="2">
    <source>
        <dbReference type="ARBA" id="ARBA00022737"/>
    </source>
</evidence>
<keyword evidence="4 6" id="KW-0067">ATP-binding</keyword>
<dbReference type="SMART" id="SM00382">
    <property type="entry name" value="AAA"/>
    <property type="match status" value="2"/>
</dbReference>
<dbReference type="PROSITE" id="PS50893">
    <property type="entry name" value="ABC_TRANSPORTER_2"/>
    <property type="match status" value="2"/>
</dbReference>
<evidence type="ECO:0000259" key="5">
    <source>
        <dbReference type="PROSITE" id="PS50893"/>
    </source>
</evidence>